<accession>A0ABW3K8F1</accession>
<dbReference type="InterPro" id="IPR013324">
    <property type="entry name" value="RNA_pol_sigma_r3/r4-like"/>
</dbReference>
<dbReference type="SUPFAM" id="SSF88659">
    <property type="entry name" value="Sigma3 and sigma4 domains of RNA polymerase sigma factors"/>
    <property type="match status" value="1"/>
</dbReference>
<evidence type="ECO:0000259" key="6">
    <source>
        <dbReference type="Pfam" id="PF08281"/>
    </source>
</evidence>
<organism evidence="7 8">
    <name type="scientific">Ohtaekwangia kribbensis</name>
    <dbReference type="NCBI Taxonomy" id="688913"/>
    <lineage>
        <taxon>Bacteria</taxon>
        <taxon>Pseudomonadati</taxon>
        <taxon>Bacteroidota</taxon>
        <taxon>Cytophagia</taxon>
        <taxon>Cytophagales</taxon>
        <taxon>Fulvivirgaceae</taxon>
        <taxon>Ohtaekwangia</taxon>
    </lineage>
</organism>
<dbReference type="PANTHER" id="PTHR43133:SF46">
    <property type="entry name" value="RNA POLYMERASE SIGMA-70 FACTOR ECF SUBFAMILY"/>
    <property type="match status" value="1"/>
</dbReference>
<keyword evidence="8" id="KW-1185">Reference proteome</keyword>
<dbReference type="InterPro" id="IPR014327">
    <property type="entry name" value="RNA_pol_sigma70_bacteroid"/>
</dbReference>
<sequence length="199" mass="23349">MKRKTDPAQMHTPSDEQLVLLLKDDNRIAFSTLYDRYWEGMYRAAYALLRDEDAAKDIVQDIFLDLWKKRQTLQIAFFAGYIFQSVKYQVAQQLRKAALSAEHAAYIDATPMINTTEELIAYKELDTLLQTSLDTLPEKCRKIFYLSRFEHLSNIEIAERLNLSTRTVEWHISNALKHLRHTLECRYISALPLIVLYML</sequence>
<dbReference type="NCBIfam" id="TIGR02937">
    <property type="entry name" value="sigma70-ECF"/>
    <property type="match status" value="1"/>
</dbReference>
<keyword evidence="2" id="KW-0805">Transcription regulation</keyword>
<dbReference type="InterPro" id="IPR013249">
    <property type="entry name" value="RNA_pol_sigma70_r4_t2"/>
</dbReference>
<dbReference type="InterPro" id="IPR036388">
    <property type="entry name" value="WH-like_DNA-bd_sf"/>
</dbReference>
<protein>
    <submittedName>
        <fullName evidence="7">RNA polymerase sigma-70 factor</fullName>
    </submittedName>
</protein>
<dbReference type="EMBL" id="JBHTKA010000007">
    <property type="protein sequence ID" value="MFD1001476.1"/>
    <property type="molecule type" value="Genomic_DNA"/>
</dbReference>
<dbReference type="InterPro" id="IPR039425">
    <property type="entry name" value="RNA_pol_sigma-70-like"/>
</dbReference>
<dbReference type="CDD" id="cd06171">
    <property type="entry name" value="Sigma70_r4"/>
    <property type="match status" value="1"/>
</dbReference>
<feature type="domain" description="RNA polymerase sigma factor 70 region 4 type 2" evidence="6">
    <location>
        <begin position="128"/>
        <end position="179"/>
    </location>
</feature>
<dbReference type="InterPro" id="IPR013325">
    <property type="entry name" value="RNA_pol_sigma_r2"/>
</dbReference>
<dbReference type="Gene3D" id="1.10.1740.10">
    <property type="match status" value="1"/>
</dbReference>
<comment type="similarity">
    <text evidence="1">Belongs to the sigma-70 factor family. ECF subfamily.</text>
</comment>
<dbReference type="Gene3D" id="1.10.10.10">
    <property type="entry name" value="Winged helix-like DNA-binding domain superfamily/Winged helix DNA-binding domain"/>
    <property type="match status" value="1"/>
</dbReference>
<comment type="caution">
    <text evidence="7">The sequence shown here is derived from an EMBL/GenBank/DDBJ whole genome shotgun (WGS) entry which is preliminary data.</text>
</comment>
<dbReference type="Pfam" id="PF08281">
    <property type="entry name" value="Sigma70_r4_2"/>
    <property type="match status" value="1"/>
</dbReference>
<dbReference type="Pfam" id="PF04542">
    <property type="entry name" value="Sigma70_r2"/>
    <property type="match status" value="1"/>
</dbReference>
<dbReference type="RefSeq" id="WP_377581340.1">
    <property type="nucleotide sequence ID" value="NZ_JBHTKA010000007.1"/>
</dbReference>
<evidence type="ECO:0000256" key="1">
    <source>
        <dbReference type="ARBA" id="ARBA00010641"/>
    </source>
</evidence>
<proteinExistence type="inferred from homology"/>
<evidence type="ECO:0000256" key="4">
    <source>
        <dbReference type="ARBA" id="ARBA00023163"/>
    </source>
</evidence>
<reference evidence="8" key="1">
    <citation type="journal article" date="2019" name="Int. J. Syst. Evol. Microbiol.">
        <title>The Global Catalogue of Microorganisms (GCM) 10K type strain sequencing project: providing services to taxonomists for standard genome sequencing and annotation.</title>
        <authorList>
            <consortium name="The Broad Institute Genomics Platform"/>
            <consortium name="The Broad Institute Genome Sequencing Center for Infectious Disease"/>
            <person name="Wu L."/>
            <person name="Ma J."/>
        </authorList>
    </citation>
    <scope>NUCLEOTIDE SEQUENCE [LARGE SCALE GENOMIC DNA]</scope>
    <source>
        <strain evidence="8">CCUG 58938</strain>
    </source>
</reference>
<dbReference type="PANTHER" id="PTHR43133">
    <property type="entry name" value="RNA POLYMERASE ECF-TYPE SIGMA FACTO"/>
    <property type="match status" value="1"/>
</dbReference>
<keyword evidence="4" id="KW-0804">Transcription</keyword>
<dbReference type="InterPro" id="IPR007627">
    <property type="entry name" value="RNA_pol_sigma70_r2"/>
</dbReference>
<evidence type="ECO:0000259" key="5">
    <source>
        <dbReference type="Pfam" id="PF04542"/>
    </source>
</evidence>
<evidence type="ECO:0000256" key="2">
    <source>
        <dbReference type="ARBA" id="ARBA00023015"/>
    </source>
</evidence>
<dbReference type="Proteomes" id="UP001597112">
    <property type="component" value="Unassembled WGS sequence"/>
</dbReference>
<gene>
    <name evidence="7" type="ORF">ACFQ21_19260</name>
</gene>
<evidence type="ECO:0000256" key="3">
    <source>
        <dbReference type="ARBA" id="ARBA00023082"/>
    </source>
</evidence>
<evidence type="ECO:0000313" key="8">
    <source>
        <dbReference type="Proteomes" id="UP001597112"/>
    </source>
</evidence>
<dbReference type="InterPro" id="IPR014284">
    <property type="entry name" value="RNA_pol_sigma-70_dom"/>
</dbReference>
<dbReference type="SUPFAM" id="SSF88946">
    <property type="entry name" value="Sigma2 domain of RNA polymerase sigma factors"/>
    <property type="match status" value="1"/>
</dbReference>
<name>A0ABW3K8F1_9BACT</name>
<dbReference type="NCBIfam" id="TIGR02985">
    <property type="entry name" value="Sig70_bacteroi1"/>
    <property type="match status" value="1"/>
</dbReference>
<keyword evidence="3" id="KW-0731">Sigma factor</keyword>
<feature type="domain" description="RNA polymerase sigma-70 region 2" evidence="5">
    <location>
        <begin position="33"/>
        <end position="97"/>
    </location>
</feature>
<evidence type="ECO:0000313" key="7">
    <source>
        <dbReference type="EMBL" id="MFD1001476.1"/>
    </source>
</evidence>